<dbReference type="PANTHER" id="PTHR42760:SF133">
    <property type="entry name" value="3-OXOACYL-[ACYL-CARRIER-PROTEIN] REDUCTASE"/>
    <property type="match status" value="1"/>
</dbReference>
<dbReference type="EMBL" id="BMRE01000102">
    <property type="protein sequence ID" value="GGU86361.1"/>
    <property type="molecule type" value="Genomic_DNA"/>
</dbReference>
<dbReference type="InterPro" id="IPR036291">
    <property type="entry name" value="NAD(P)-bd_dom_sf"/>
</dbReference>
<dbReference type="PROSITE" id="PS51257">
    <property type="entry name" value="PROKAR_LIPOPROTEIN"/>
    <property type="match status" value="1"/>
</dbReference>
<dbReference type="SUPFAM" id="SSF51735">
    <property type="entry name" value="NAD(P)-binding Rossmann-fold domains"/>
    <property type="match status" value="1"/>
</dbReference>
<evidence type="ECO:0000256" key="2">
    <source>
        <dbReference type="ARBA" id="ARBA00023002"/>
    </source>
</evidence>
<dbReference type="InterPro" id="IPR002347">
    <property type="entry name" value="SDR_fam"/>
</dbReference>
<organism evidence="3 4">
    <name type="scientific">Lentzea flava</name>
    <dbReference type="NCBI Taxonomy" id="103732"/>
    <lineage>
        <taxon>Bacteria</taxon>
        <taxon>Bacillati</taxon>
        <taxon>Actinomycetota</taxon>
        <taxon>Actinomycetes</taxon>
        <taxon>Pseudonocardiales</taxon>
        <taxon>Pseudonocardiaceae</taxon>
        <taxon>Lentzea</taxon>
    </lineage>
</organism>
<dbReference type="Gene3D" id="3.40.50.720">
    <property type="entry name" value="NAD(P)-binding Rossmann-like Domain"/>
    <property type="match status" value="1"/>
</dbReference>
<dbReference type="Proteomes" id="UP000649573">
    <property type="component" value="Unassembled WGS sequence"/>
</dbReference>
<dbReference type="PRINTS" id="PR00081">
    <property type="entry name" value="GDHRDH"/>
</dbReference>
<evidence type="ECO:0000313" key="3">
    <source>
        <dbReference type="EMBL" id="GGU86361.1"/>
    </source>
</evidence>
<keyword evidence="4" id="KW-1185">Reference proteome</keyword>
<gene>
    <name evidence="3" type="ORF">GCM10010178_90480</name>
</gene>
<dbReference type="PROSITE" id="PS00061">
    <property type="entry name" value="ADH_SHORT"/>
    <property type="match status" value="1"/>
</dbReference>
<name>A0ABQ2VK53_9PSEU</name>
<protein>
    <submittedName>
        <fullName evidence="3">Oxidoreductase</fullName>
    </submittedName>
</protein>
<evidence type="ECO:0000313" key="4">
    <source>
        <dbReference type="Proteomes" id="UP000649573"/>
    </source>
</evidence>
<dbReference type="InterPro" id="IPR020904">
    <property type="entry name" value="Sc_DH/Rdtase_CS"/>
</dbReference>
<accession>A0ABQ2VK53</accession>
<comment type="similarity">
    <text evidence="1">Belongs to the short-chain dehydrogenases/reductases (SDR) family.</text>
</comment>
<comment type="caution">
    <text evidence="3">The sequence shown here is derived from an EMBL/GenBank/DDBJ whole genome shotgun (WGS) entry which is preliminary data.</text>
</comment>
<dbReference type="PRINTS" id="PR00080">
    <property type="entry name" value="SDRFAMILY"/>
</dbReference>
<dbReference type="Pfam" id="PF13561">
    <property type="entry name" value="adh_short_C2"/>
    <property type="match status" value="1"/>
</dbReference>
<reference evidence="4" key="1">
    <citation type="journal article" date="2019" name="Int. J. Syst. Evol. Microbiol.">
        <title>The Global Catalogue of Microorganisms (GCM) 10K type strain sequencing project: providing services to taxonomists for standard genome sequencing and annotation.</title>
        <authorList>
            <consortium name="The Broad Institute Genomics Platform"/>
            <consortium name="The Broad Institute Genome Sequencing Center for Infectious Disease"/>
            <person name="Wu L."/>
            <person name="Ma J."/>
        </authorList>
    </citation>
    <scope>NUCLEOTIDE SEQUENCE [LARGE SCALE GENOMIC DNA]</scope>
    <source>
        <strain evidence="4">JCM 3296</strain>
    </source>
</reference>
<proteinExistence type="inferred from homology"/>
<evidence type="ECO:0000256" key="1">
    <source>
        <dbReference type="ARBA" id="ARBA00006484"/>
    </source>
</evidence>
<dbReference type="PANTHER" id="PTHR42760">
    <property type="entry name" value="SHORT-CHAIN DEHYDROGENASES/REDUCTASES FAMILY MEMBER"/>
    <property type="match status" value="1"/>
</dbReference>
<keyword evidence="2" id="KW-0560">Oxidoreductase</keyword>
<sequence length="247" mass="25485">MLNGKVALITGGGSGIGAACGRRLARDGAIVVLVDRDLEAAREVADSLVAEGFGAEARWADVCEEQTLADAVTTTCQEHGALHIAVTCAGITGPFAPTADYPSDAFDAVLAVNLTGVFYTMRQVIPAMRSAGGGVVVNIASVAGHVAFRKHGAYVAAKHGVIGLTRTAAREYAIEGIRVVSVSPGVIESPMTAVLSDDAIRRTVDSVPMARAGLPEEVADLVAFLVSDRARYVTGSDHLVDGGQLTQ</sequence>